<protein>
    <submittedName>
        <fullName evidence="1">Uncharacterized protein</fullName>
    </submittedName>
</protein>
<evidence type="ECO:0000313" key="1">
    <source>
        <dbReference type="EMBL" id="CDW24384.1"/>
    </source>
</evidence>
<dbReference type="AlphaFoldDB" id="A0A0K2TEE9"/>
<name>A0A0K2TEE9_LEPSM</name>
<dbReference type="EMBL" id="HACA01007023">
    <property type="protein sequence ID" value="CDW24384.1"/>
    <property type="molecule type" value="Transcribed_RNA"/>
</dbReference>
<reference evidence="1" key="1">
    <citation type="submission" date="2014-05" db="EMBL/GenBank/DDBJ databases">
        <authorList>
            <person name="Chronopoulou M."/>
        </authorList>
    </citation>
    <scope>NUCLEOTIDE SEQUENCE</scope>
    <source>
        <tissue evidence="1">Whole organism</tissue>
    </source>
</reference>
<organism evidence="1">
    <name type="scientific">Lepeophtheirus salmonis</name>
    <name type="common">Salmon louse</name>
    <name type="synonym">Caligus salmonis</name>
    <dbReference type="NCBI Taxonomy" id="72036"/>
    <lineage>
        <taxon>Eukaryota</taxon>
        <taxon>Metazoa</taxon>
        <taxon>Ecdysozoa</taxon>
        <taxon>Arthropoda</taxon>
        <taxon>Crustacea</taxon>
        <taxon>Multicrustacea</taxon>
        <taxon>Hexanauplia</taxon>
        <taxon>Copepoda</taxon>
        <taxon>Siphonostomatoida</taxon>
        <taxon>Caligidae</taxon>
        <taxon>Lepeophtheirus</taxon>
    </lineage>
</organism>
<feature type="non-terminal residue" evidence="1">
    <location>
        <position position="1"/>
    </location>
</feature>
<accession>A0A0K2TEE9</accession>
<sequence>CFLKFQIKFGLPINKGKTGILVIAKWTTISYTQVREYVIQKSLKVLWIK</sequence>
<proteinExistence type="predicted"/>